<dbReference type="AlphaFoldDB" id="A0A381R779"/>
<proteinExistence type="predicted"/>
<accession>A0A381R779</accession>
<reference evidence="1" key="1">
    <citation type="submission" date="2018-05" db="EMBL/GenBank/DDBJ databases">
        <authorList>
            <person name="Lanie J.A."/>
            <person name="Ng W.-L."/>
            <person name="Kazmierczak K.M."/>
            <person name="Andrzejewski T.M."/>
            <person name="Davidsen T.M."/>
            <person name="Wayne K.J."/>
            <person name="Tettelin H."/>
            <person name="Glass J.I."/>
            <person name="Rusch D."/>
            <person name="Podicherti R."/>
            <person name="Tsui H.-C.T."/>
            <person name="Winkler M.E."/>
        </authorList>
    </citation>
    <scope>NUCLEOTIDE SEQUENCE</scope>
</reference>
<gene>
    <name evidence="1" type="ORF">METZ01_LOCUS40386</name>
</gene>
<organism evidence="1">
    <name type="scientific">marine metagenome</name>
    <dbReference type="NCBI Taxonomy" id="408172"/>
    <lineage>
        <taxon>unclassified sequences</taxon>
        <taxon>metagenomes</taxon>
        <taxon>ecological metagenomes</taxon>
    </lineage>
</organism>
<protein>
    <submittedName>
        <fullName evidence="1">Uncharacterized protein</fullName>
    </submittedName>
</protein>
<sequence length="68" mass="7706">MEKALSSIWHVPVDWWLLCEGEPGEMVLAKQLLAWNQHNKPPIGEADDDPEAVQWALDKVRSVLKNGD</sequence>
<evidence type="ECO:0000313" key="1">
    <source>
        <dbReference type="EMBL" id="SUZ87532.1"/>
    </source>
</evidence>
<dbReference type="EMBL" id="UINC01001728">
    <property type="protein sequence ID" value="SUZ87532.1"/>
    <property type="molecule type" value="Genomic_DNA"/>
</dbReference>
<name>A0A381R779_9ZZZZ</name>